<evidence type="ECO:0000313" key="3">
    <source>
        <dbReference type="EMBL" id="CAD8104571.1"/>
    </source>
</evidence>
<feature type="coiled-coil region" evidence="1">
    <location>
        <begin position="523"/>
        <end position="550"/>
    </location>
</feature>
<dbReference type="Proteomes" id="UP000688137">
    <property type="component" value="Unassembled WGS sequence"/>
</dbReference>
<keyword evidence="4" id="KW-1185">Reference proteome</keyword>
<keyword evidence="1" id="KW-0175">Coiled coil</keyword>
<sequence>MKYFILTLFVLNAFNFSLNDDWDGMEEAIKVQQDAVLDLVDQIDLYSETPITTQIENQVQQLMNPPLESDQNENENEQSEEVHSLEYWLERLGDEYQDETILLQQPQSITEQITTVVGNLVLKVGDANQLKQMAEQVEIESPLIIDGIELEYQDENIQMQQLLNSALEMQKSLNQDNEQYDLNTNSKKKHKKKRPIIDIDLNDLTISEDNDQTEIDYTIQQESDNNQIQKENDNNQIQQENDNNSIQLESDTSENTIEVQINSTKEEPQTENISKFTPNEDTINEVQDNNRMFNFLNDVHKDVENDNNQIKQQDQKSYNFKEYSFNKFDGDQRSFYNENEDSILKVVEREQPKEINNNNNQFQFKEEQKSYKFINKEESEQNKDKQQIVNNQDQPQETSILKKYLLYTDQPEVISTGTTEKEIEEDKRLITAFKSMDRDEHWEKTTKKQKINTDVKNELLRFTKVDDEPQIKEPEFKEVTESKVENPYKFISFKADPQYEQAENAKKNEIAKSKYDELPETKLQSKEDMKREKQQKIQEMQKIIEEQLKNKTLKKKSETDKSLQYESEYLQWERATQSKQYPAEINFVMTQNNLRKRL</sequence>
<accession>A0A8S1PNK9</accession>
<dbReference type="AlphaFoldDB" id="A0A8S1PNK9"/>
<reference evidence="3" key="1">
    <citation type="submission" date="2021-01" db="EMBL/GenBank/DDBJ databases">
        <authorList>
            <consortium name="Genoscope - CEA"/>
            <person name="William W."/>
        </authorList>
    </citation>
    <scope>NUCLEOTIDE SEQUENCE</scope>
</reference>
<protein>
    <submittedName>
        <fullName evidence="3">Uncharacterized protein</fullName>
    </submittedName>
</protein>
<evidence type="ECO:0000313" key="4">
    <source>
        <dbReference type="Proteomes" id="UP000688137"/>
    </source>
</evidence>
<gene>
    <name evidence="3" type="ORF">PPRIM_AZ9-3.1.T1240073</name>
</gene>
<organism evidence="3 4">
    <name type="scientific">Paramecium primaurelia</name>
    <dbReference type="NCBI Taxonomy" id="5886"/>
    <lineage>
        <taxon>Eukaryota</taxon>
        <taxon>Sar</taxon>
        <taxon>Alveolata</taxon>
        <taxon>Ciliophora</taxon>
        <taxon>Intramacronucleata</taxon>
        <taxon>Oligohymenophorea</taxon>
        <taxon>Peniculida</taxon>
        <taxon>Parameciidae</taxon>
        <taxon>Paramecium</taxon>
    </lineage>
</organism>
<name>A0A8S1PNK9_PARPR</name>
<proteinExistence type="predicted"/>
<dbReference type="EMBL" id="CAJJDM010000127">
    <property type="protein sequence ID" value="CAD8104571.1"/>
    <property type="molecule type" value="Genomic_DNA"/>
</dbReference>
<feature type="signal peptide" evidence="2">
    <location>
        <begin position="1"/>
        <end position="19"/>
    </location>
</feature>
<feature type="chain" id="PRO_5035867717" evidence="2">
    <location>
        <begin position="20"/>
        <end position="598"/>
    </location>
</feature>
<evidence type="ECO:0000256" key="1">
    <source>
        <dbReference type="SAM" id="Coils"/>
    </source>
</evidence>
<comment type="caution">
    <text evidence="3">The sequence shown here is derived from an EMBL/GenBank/DDBJ whole genome shotgun (WGS) entry which is preliminary data.</text>
</comment>
<dbReference type="OMA" id="RLGDEYQ"/>
<keyword evidence="2" id="KW-0732">Signal</keyword>
<evidence type="ECO:0000256" key="2">
    <source>
        <dbReference type="SAM" id="SignalP"/>
    </source>
</evidence>